<dbReference type="CDD" id="cd15482">
    <property type="entry name" value="Sialidase_non-viral"/>
    <property type="match status" value="1"/>
</dbReference>
<dbReference type="Gene3D" id="2.120.10.80">
    <property type="entry name" value="Kelch-type beta propeller"/>
    <property type="match status" value="1"/>
</dbReference>
<dbReference type="Gene3D" id="2.130.10.80">
    <property type="entry name" value="Galactose oxidase/kelch, beta-propeller"/>
    <property type="match status" value="3"/>
</dbReference>
<dbReference type="OrthoDB" id="535891at2"/>
<dbReference type="PANTHER" id="PTHR45632">
    <property type="entry name" value="LD33804P"/>
    <property type="match status" value="1"/>
</dbReference>
<dbReference type="InterPro" id="IPR015915">
    <property type="entry name" value="Kelch-typ_b-propeller"/>
</dbReference>
<dbReference type="SUPFAM" id="SSF117281">
    <property type="entry name" value="Kelch motif"/>
    <property type="match status" value="1"/>
</dbReference>
<evidence type="ECO:0000313" key="3">
    <source>
        <dbReference type="EMBL" id="OXY89424.1"/>
    </source>
</evidence>
<feature type="domain" description="DUF6603" evidence="2">
    <location>
        <begin position="431"/>
        <end position="994"/>
    </location>
</feature>
<dbReference type="InterPro" id="IPR006652">
    <property type="entry name" value="Kelch_1"/>
</dbReference>
<sequence length="1549" mass="161828">MAAGTLELLARELARALQPLHEWLGEERRDQFFQELGLWLPGGLGGAAGGIGTVTVQSAGLGPAVDGLTRAIEAGEPAEIVRAGASLVGVLGQVLSAVAGLGPALASAVAADQYLTDAQRLRLAAEVRQLPRRLLDHALITHLEGRSEAVVGALTLTGVVESVPAILDPDDPTRLPVRRRALRLDRLLSLLTDPAGLMREVFGFGTAEFDGLELFRILADHLFALGQPYRYQGPPEQPGLPPAFDVLLTRLLADRSTTPPSLSVQADGGSAGEFSVTAGPGSLWKLAIEAAAAFDAGLRAVVTPPLAIAFHPEGDLKLSAELGLEARRPDGTPMLLIGQAGGSRLELGHFALALGLQAEASAGAGVTAEPSARLDLKGGHLLIDLSEGDGFLRAVTRGGRIESGVDVTALWAPSSGLRLEGSGSLDLSIPVHLELGPVEVTTLYLSVGIGDGPAVPVEISGAFTAEFGPVKAAVDRVGLVVTLGFPKDGGSLGPLDLGFRFKPPNGVGLSVDAGVLSGGGYLYVDAERGEYAGAVELEFAGFLQLKGIGLISTRMPDRPDGFSLLVVITAEFGTGIQLGYGFTLLAVGGIIGLNRAMNLRALTEGVHSGRIESVMFPRDVVANAPRIISDLRQFFPPEDGKFLIGPMAKIGWGTPTLVSVSLGLIIEVPGNLAVLGVLKCVLPTEQLPLLVLQVQFIGAVEFDKSRLWFYARLFESRILWMTIDGGMGLYVAWGDSPDLVLSVGGFHPSYKPPALPFPVPDRLSVDIINMPGRLIRVSGYFAITSNTVQFGAEALLRFGFEDFGIEGHVTFDALFRFSPFAFVISVSASVTLKAFGAGIFGIDLRFQLEGPSPWRAHGRGSISLLFFEISADFDISWGEEHNTTLPPVEVLALLAGEIGKTEGWETRLPTADTRHLVTLRRLADTDDLVLHPRGTLFVRQRSVPLGVRIDRVGAQRPSDGKRFTIAPDPAGGLVQLSLPAEKFAMAQFQDMDDAAKLSRPAYEDQDAGLELSAAPDALAAPRAVRRSARYEMHVFDSRKPHTRPTAHAAAAAAPRAVVASGGRTKRFQNVDAAVFRQLLDGSSTSRSPLSRTEAGRRQPFAAEDTVRVAAQRFVIAYVRNNVQAFPPSAGLGAATFRSQATAEDALSDWLVADPGLAGTLHVIRESEVSAPLAAPNTWTDAAPAPFGAAGGEAVRLAGGAVLLAGGRDRAGSSLASAALFDPVGGVWEAAPDMAAARRGHTVTLLADGRVLVAGGQGTDGGALDSAEIYDPVTRVWSTVAPLPGARFGHSATLLGDGTVLIAGGTGARGEREHASLASAELFDPRTGAWAEDERRPAPMGDARSGHRAVRLSDARGRVLVVGGALHTGAGRAALAYCELYDPGSRTWTPAGSLAVPRTGHQATLLADGTVLVTGGDPGDTPVGARFSTACAASVEQYSPGTDSWAACPDLPVAGRGSHRAVALRTGRVLVFGGTGRRDPAASGLRGAVLYDPAARTWTATGGLATGRSETVAVELADGRVLTTGGLVRSGPATPDGTDDVTATTELHTP</sequence>
<name>A0A233S193_STRDA</name>
<dbReference type="PANTHER" id="PTHR45632:SF26">
    <property type="entry name" value="BTB DOMAIN-CONTAINING PROTEIN"/>
    <property type="match status" value="1"/>
</dbReference>
<dbReference type="SMART" id="SM00612">
    <property type="entry name" value="Kelch"/>
    <property type="match status" value="6"/>
</dbReference>
<dbReference type="Pfam" id="PF20248">
    <property type="entry name" value="DUF6603"/>
    <property type="match status" value="1"/>
</dbReference>
<gene>
    <name evidence="3" type="ORF">BEK98_38285</name>
</gene>
<proteinExistence type="predicted"/>
<accession>A0A233S193</accession>
<dbReference type="InterPro" id="IPR046538">
    <property type="entry name" value="DUF6603"/>
</dbReference>
<evidence type="ECO:0000256" key="1">
    <source>
        <dbReference type="SAM" id="MobiDB-lite"/>
    </source>
</evidence>
<organism evidence="3 4">
    <name type="scientific">Streptomyces diastatochromogenes</name>
    <dbReference type="NCBI Taxonomy" id="42236"/>
    <lineage>
        <taxon>Bacteria</taxon>
        <taxon>Bacillati</taxon>
        <taxon>Actinomycetota</taxon>
        <taxon>Actinomycetes</taxon>
        <taxon>Kitasatosporales</taxon>
        <taxon>Streptomycetaceae</taxon>
        <taxon>Streptomyces</taxon>
    </lineage>
</organism>
<reference evidence="3 4" key="1">
    <citation type="submission" date="2016-07" db="EMBL/GenBank/DDBJ databases">
        <title>Draft genome of Streptomyces diastatochromogenes.</title>
        <authorList>
            <person name="Podduturi R."/>
            <person name="Lukassen M.B."/>
            <person name="Clausen N."/>
            <person name="Nielsen J.L."/>
            <person name="Jorgensen N.O."/>
        </authorList>
    </citation>
    <scope>NUCLEOTIDE SEQUENCE [LARGE SCALE GENOMIC DNA]</scope>
    <source>
        <strain evidence="3 4">DSM 40608</strain>
    </source>
</reference>
<feature type="compositionally biased region" description="Polar residues" evidence="1">
    <location>
        <begin position="1540"/>
        <end position="1549"/>
    </location>
</feature>
<dbReference type="EMBL" id="MCGQ01000045">
    <property type="protein sequence ID" value="OXY89424.1"/>
    <property type="molecule type" value="Genomic_DNA"/>
</dbReference>
<dbReference type="RefSeq" id="WP_094221550.1">
    <property type="nucleotide sequence ID" value="NZ_MCGQ01000045.1"/>
</dbReference>
<keyword evidence="4" id="KW-1185">Reference proteome</keyword>
<protein>
    <recommendedName>
        <fullName evidence="2">DUF6603 domain-containing protein</fullName>
    </recommendedName>
</protein>
<feature type="region of interest" description="Disordered" evidence="1">
    <location>
        <begin position="1526"/>
        <end position="1549"/>
    </location>
</feature>
<dbReference type="Pfam" id="PF24681">
    <property type="entry name" value="Kelch_KLHDC2_KLHL20_DRC7"/>
    <property type="match status" value="1"/>
</dbReference>
<evidence type="ECO:0000259" key="2">
    <source>
        <dbReference type="Pfam" id="PF20248"/>
    </source>
</evidence>
<dbReference type="InterPro" id="IPR037293">
    <property type="entry name" value="Gal_Oxidase_central_sf"/>
</dbReference>
<evidence type="ECO:0000313" key="4">
    <source>
        <dbReference type="Proteomes" id="UP000215483"/>
    </source>
</evidence>
<comment type="caution">
    <text evidence="3">The sequence shown here is derived from an EMBL/GenBank/DDBJ whole genome shotgun (WGS) entry which is preliminary data.</text>
</comment>
<dbReference type="Proteomes" id="UP000215483">
    <property type="component" value="Unassembled WGS sequence"/>
</dbReference>